<evidence type="ECO:0000313" key="2">
    <source>
        <dbReference type="Proteomes" id="UP001499915"/>
    </source>
</evidence>
<name>A0ABN1I2V7_9GAMM</name>
<organism evidence="1 2">
    <name type="scientific">Marinobacterium maritimum</name>
    <dbReference type="NCBI Taxonomy" id="500162"/>
    <lineage>
        <taxon>Bacteria</taxon>
        <taxon>Pseudomonadati</taxon>
        <taxon>Pseudomonadota</taxon>
        <taxon>Gammaproteobacteria</taxon>
        <taxon>Oceanospirillales</taxon>
        <taxon>Oceanospirillaceae</taxon>
        <taxon>Marinobacterium</taxon>
    </lineage>
</organism>
<accession>A0ABN1I2V7</accession>
<evidence type="ECO:0000313" key="1">
    <source>
        <dbReference type="EMBL" id="GAA0684469.1"/>
    </source>
</evidence>
<keyword evidence="2" id="KW-1185">Reference proteome</keyword>
<dbReference type="Proteomes" id="UP001499915">
    <property type="component" value="Unassembled WGS sequence"/>
</dbReference>
<gene>
    <name evidence="1" type="ORF">GCM10009104_07290</name>
</gene>
<reference evidence="1 2" key="1">
    <citation type="journal article" date="2019" name="Int. J. Syst. Evol. Microbiol.">
        <title>The Global Catalogue of Microorganisms (GCM) 10K type strain sequencing project: providing services to taxonomists for standard genome sequencing and annotation.</title>
        <authorList>
            <consortium name="The Broad Institute Genomics Platform"/>
            <consortium name="The Broad Institute Genome Sequencing Center for Infectious Disease"/>
            <person name="Wu L."/>
            <person name="Ma J."/>
        </authorList>
    </citation>
    <scope>NUCLEOTIDE SEQUENCE [LARGE SCALE GENOMIC DNA]</scope>
    <source>
        <strain evidence="1 2">JCM 15134</strain>
    </source>
</reference>
<comment type="caution">
    <text evidence="1">The sequence shown here is derived from an EMBL/GenBank/DDBJ whole genome shotgun (WGS) entry which is preliminary data.</text>
</comment>
<dbReference type="EMBL" id="BAAAET010000001">
    <property type="protein sequence ID" value="GAA0684469.1"/>
    <property type="molecule type" value="Genomic_DNA"/>
</dbReference>
<sequence length="493" mass="53609">MSPLAMAASFELDNGVTVDIDTTLGYDAQWRMESQNSTVLSGGGNPVLALLGDDGNRNFDKHDMTQNRLSFGTDVDINYGAGGVFLRARGWYDDAYNDLDLAPAKSFQQDGIDLHASDVELLDAFIYHGFSVGDRYVSLRVGEQVVNWGESLFIGGGISSAQGPLDASKANAPGVELKDIFMPIGQVLVEASLTDNLSLGAYYQYDWQETRIDAPGSYFSVLDGLGQESVGDTLDIGTPVMEDTPDKGQAGLALRYLAENLNSTEFGLYYLRYNDFMPALQLNAGTGFADVHEYFEDIDLVGLSFGTVIGDTNVSGEISYRDGQPVQLNVPGQFVFERAKTVQAQVSAIHVFPENPFADQLVFTGEIGYNRVLDIDGVSGSVSDALDNDRSAASFTGRLTGDYYNVLPSVNLKASATYRNDFNGVSSVPFTFTEGGEVFSLKADFTSGPHAFGGSYVWYLTDVDDILGDTGKLELSHLNADRDYAALYYKFRF</sequence>
<dbReference type="Pfam" id="PF06980">
    <property type="entry name" value="DUF1302"/>
    <property type="match status" value="1"/>
</dbReference>
<dbReference type="InterPro" id="IPR010727">
    <property type="entry name" value="DUF1302"/>
</dbReference>
<protein>
    <submittedName>
        <fullName evidence="1">DUF1302 domain-containing protein</fullName>
    </submittedName>
</protein>
<proteinExistence type="predicted"/>